<comment type="similarity">
    <text evidence="2">Belongs to the RNase K family.</text>
</comment>
<keyword evidence="3" id="KW-0812">Transmembrane</keyword>
<dbReference type="GO" id="GO:0004521">
    <property type="term" value="F:RNA endonuclease activity"/>
    <property type="evidence" value="ECO:0007669"/>
    <property type="project" value="InterPro"/>
</dbReference>
<keyword evidence="6" id="KW-0732">Signal</keyword>
<keyword evidence="4" id="KW-1133">Transmembrane helix</keyword>
<evidence type="ECO:0000256" key="2">
    <source>
        <dbReference type="ARBA" id="ARBA00008458"/>
    </source>
</evidence>
<feature type="chain" id="PRO_5040493331" evidence="6">
    <location>
        <begin position="31"/>
        <end position="777"/>
    </location>
</feature>
<dbReference type="SUPFAM" id="SSF51445">
    <property type="entry name" value="(Trans)glycosidases"/>
    <property type="match status" value="1"/>
</dbReference>
<evidence type="ECO:0000256" key="1">
    <source>
        <dbReference type="ARBA" id="ARBA00004141"/>
    </source>
</evidence>
<evidence type="ECO:0000313" key="8">
    <source>
        <dbReference type="Proteomes" id="UP001152320"/>
    </source>
</evidence>
<protein>
    <submittedName>
        <fullName evidence="7">Uncharacterized protein</fullName>
    </submittedName>
</protein>
<dbReference type="InterPro" id="IPR017853">
    <property type="entry name" value="GH"/>
</dbReference>
<evidence type="ECO:0000313" key="7">
    <source>
        <dbReference type="EMBL" id="KAJ8044595.1"/>
    </source>
</evidence>
<dbReference type="PANTHER" id="PTHR31733">
    <property type="entry name" value="RIBONUCLEASE KAPPA"/>
    <property type="match status" value="1"/>
</dbReference>
<dbReference type="AlphaFoldDB" id="A0A9Q1HG27"/>
<evidence type="ECO:0000256" key="4">
    <source>
        <dbReference type="ARBA" id="ARBA00022989"/>
    </source>
</evidence>
<evidence type="ECO:0000256" key="3">
    <source>
        <dbReference type="ARBA" id="ARBA00022692"/>
    </source>
</evidence>
<dbReference type="GO" id="GO:0016020">
    <property type="term" value="C:membrane"/>
    <property type="evidence" value="ECO:0007669"/>
    <property type="project" value="UniProtKB-SubCell"/>
</dbReference>
<dbReference type="OrthoDB" id="41905at2759"/>
<name>A0A9Q1HG27_HOLLE</name>
<feature type="signal peptide" evidence="6">
    <location>
        <begin position="1"/>
        <end position="30"/>
    </location>
</feature>
<accession>A0A9Q1HG27</accession>
<dbReference type="EMBL" id="JAIZAY010000003">
    <property type="protein sequence ID" value="KAJ8044595.1"/>
    <property type="molecule type" value="Genomic_DNA"/>
</dbReference>
<organism evidence="7 8">
    <name type="scientific">Holothuria leucospilota</name>
    <name type="common">Black long sea cucumber</name>
    <name type="synonym">Mertensiothuria leucospilota</name>
    <dbReference type="NCBI Taxonomy" id="206669"/>
    <lineage>
        <taxon>Eukaryota</taxon>
        <taxon>Metazoa</taxon>
        <taxon>Echinodermata</taxon>
        <taxon>Eleutherozoa</taxon>
        <taxon>Echinozoa</taxon>
        <taxon>Holothuroidea</taxon>
        <taxon>Aspidochirotacea</taxon>
        <taxon>Aspidochirotida</taxon>
        <taxon>Holothuriidae</taxon>
        <taxon>Holothuria</taxon>
    </lineage>
</organism>
<keyword evidence="8" id="KW-1185">Reference proteome</keyword>
<gene>
    <name evidence="7" type="ORF">HOLleu_07380</name>
</gene>
<dbReference type="Proteomes" id="UP001152320">
    <property type="component" value="Chromosome 3"/>
</dbReference>
<dbReference type="InterPro" id="IPR026770">
    <property type="entry name" value="RNase_K"/>
</dbReference>
<comment type="caution">
    <text evidence="7">The sequence shown here is derived from an EMBL/GenBank/DDBJ whole genome shotgun (WGS) entry which is preliminary data.</text>
</comment>
<evidence type="ECO:0000256" key="5">
    <source>
        <dbReference type="ARBA" id="ARBA00023136"/>
    </source>
</evidence>
<sequence length="777" mass="87517">MASCTSSQVARFFLAVSCLLCLAAVSNVKALSTFVTVSQDGGPLALKVDKDGTYKVTIDGTTWLESHNTFFTIDGTMYSTMDGSLKVSTGPMMHSGVNPRLGSFEEIDIIWEAMDPKTTKIMTSFQVYSEVSAVVFTQNFTLGGLTGTSCGDKNGLSTGFPTFKVAETMKKDLGYLAYGELFLSLQSIGNWMLPVKVMGSGLYSAPLTLFNRTKHTMVLSPFKEFMVSSMVFDDASDAIMQGIMGMIAEIPKDFVHQTVVYFGRERSIKNSMYEWGHTLLKQYNTVRYKQKDVTLNYIGYWTDGGAFYYYNTELNKTYEQTLIDVKAEADRLFIPYKYYQLDSWWYFKGIAGGVKNWTAMPSVFPHGAGYLHKQLGHPFAAHNRYWASDTVYAKKNGGKWNFIVEKEKAIPQDTEFWDYLLSSSKKEWGLTLYEQDWLNDEFEGLHCTLENVTVARKWLMDMGQAAMVNDMTIQYCMPMARHLLQTVEIPHMNQARASGDYHPGNGQWNIGLSSIIYHALDIRPFKDNFRTNSADEHHPKYGSEPVPFLQTVIAIYSTAPVGPSDSIGFTNVTLLNRTMSSDGLLLQPSRPMMAVDGYMLNIAFPGENIGVTGLIWSSYSNVSGAIYGSILSIDTYATIKVYPNDVDLEMLQPSVAYLDQRSDDTIQMFDDTHPIILMPSSPDKFQLWQTAPTFMFRNQTWAILGEVEKLVPFSPKRFQSTEISDSDIILQLMAGPREQINIQVMTNSMLWMVTCHTDMAGPLEVHIMDKNSYKCQN</sequence>
<evidence type="ECO:0000256" key="6">
    <source>
        <dbReference type="SAM" id="SignalP"/>
    </source>
</evidence>
<reference evidence="7" key="1">
    <citation type="submission" date="2021-10" db="EMBL/GenBank/DDBJ databases">
        <title>Tropical sea cucumber genome reveals ecological adaptation and Cuvierian tubules defense mechanism.</title>
        <authorList>
            <person name="Chen T."/>
        </authorList>
    </citation>
    <scope>NUCLEOTIDE SEQUENCE</scope>
    <source>
        <strain evidence="7">Nanhai2018</strain>
        <tissue evidence="7">Muscle</tissue>
    </source>
</reference>
<proteinExistence type="inferred from homology"/>
<comment type="subcellular location">
    <subcellularLocation>
        <location evidence="1">Membrane</location>
        <topology evidence="1">Multi-pass membrane protein</topology>
    </subcellularLocation>
</comment>
<keyword evidence="5" id="KW-0472">Membrane</keyword>